<dbReference type="AlphaFoldDB" id="A0A4Z0F8L6"/>
<evidence type="ECO:0008006" key="3">
    <source>
        <dbReference type="Google" id="ProtNLM"/>
    </source>
</evidence>
<evidence type="ECO:0000313" key="2">
    <source>
        <dbReference type="Proteomes" id="UP000297890"/>
    </source>
</evidence>
<proteinExistence type="predicted"/>
<dbReference type="PROSITE" id="PS51257">
    <property type="entry name" value="PROKAR_LIPOPROTEIN"/>
    <property type="match status" value="1"/>
</dbReference>
<name>A0A4Z0F8L6_9GAMM</name>
<sequence>MKKYITSVLCAATLCACAPSEPEGPSAETYAQLYSTIEYRESLYLMSCDPELLMGPGAELPTDVEQECKRELDEINALRRGLDLPPSVLK</sequence>
<dbReference type="EMBL" id="SRIO01000018">
    <property type="protein sequence ID" value="TFZ81615.1"/>
    <property type="molecule type" value="Genomic_DNA"/>
</dbReference>
<reference evidence="1 2" key="1">
    <citation type="journal article" date="2019" name="ISME J.">
        <title>Candidatus Macondimonas diazotrophica, a novel gammaproteobacterial genus dominating crude-oil-contaminated coastal sediments.</title>
        <authorList>
            <person name="Karthikeyan S."/>
            <person name="Konstantinidis K."/>
        </authorList>
    </citation>
    <scope>NUCLEOTIDE SEQUENCE [LARGE SCALE GENOMIC DNA]</scope>
    <source>
        <strain evidence="1 2">KTK01</strain>
    </source>
</reference>
<dbReference type="RefSeq" id="WP_135282580.1">
    <property type="nucleotide sequence ID" value="NZ_SRIO01000018.1"/>
</dbReference>
<protein>
    <recommendedName>
        <fullName evidence="3">Lipoprotein</fullName>
    </recommendedName>
</protein>
<accession>A0A4Z0F8L6</accession>
<gene>
    <name evidence="1" type="ORF">E4680_11575</name>
</gene>
<comment type="caution">
    <text evidence="1">The sequence shown here is derived from an EMBL/GenBank/DDBJ whole genome shotgun (WGS) entry which is preliminary data.</text>
</comment>
<evidence type="ECO:0000313" key="1">
    <source>
        <dbReference type="EMBL" id="TFZ81615.1"/>
    </source>
</evidence>
<organism evidence="1 2">
    <name type="scientific">Candidatus Macondimonas diazotrophica</name>
    <dbReference type="NCBI Taxonomy" id="2305248"/>
    <lineage>
        <taxon>Bacteria</taxon>
        <taxon>Pseudomonadati</taxon>
        <taxon>Pseudomonadota</taxon>
        <taxon>Gammaproteobacteria</taxon>
        <taxon>Chromatiales</taxon>
        <taxon>Ectothiorhodospiraceae</taxon>
        <taxon>Candidatus Macondimonas</taxon>
    </lineage>
</organism>
<dbReference type="Proteomes" id="UP000297890">
    <property type="component" value="Unassembled WGS sequence"/>
</dbReference>
<keyword evidence="2" id="KW-1185">Reference proteome</keyword>